<dbReference type="GO" id="GO:0005886">
    <property type="term" value="C:plasma membrane"/>
    <property type="evidence" value="ECO:0007669"/>
    <property type="project" value="UniProtKB-SubCell"/>
</dbReference>
<evidence type="ECO:0000313" key="8">
    <source>
        <dbReference type="Proteomes" id="UP000440773"/>
    </source>
</evidence>
<organism evidence="7 8">
    <name type="scientific">Bacteroides stercoris</name>
    <dbReference type="NCBI Taxonomy" id="46506"/>
    <lineage>
        <taxon>Bacteria</taxon>
        <taxon>Pseudomonadati</taxon>
        <taxon>Bacteroidota</taxon>
        <taxon>Bacteroidia</taxon>
        <taxon>Bacteroidales</taxon>
        <taxon>Bacteroidaceae</taxon>
        <taxon>Bacteroides</taxon>
    </lineage>
</organism>
<evidence type="ECO:0008006" key="9">
    <source>
        <dbReference type="Google" id="ProtNLM"/>
    </source>
</evidence>
<keyword evidence="3 6" id="KW-0812">Transmembrane</keyword>
<evidence type="ECO:0000256" key="4">
    <source>
        <dbReference type="ARBA" id="ARBA00022989"/>
    </source>
</evidence>
<keyword evidence="2" id="KW-1003">Cell membrane</keyword>
<feature type="transmembrane region" description="Helical" evidence="6">
    <location>
        <begin position="67"/>
        <end position="94"/>
    </location>
</feature>
<feature type="transmembrane region" description="Helical" evidence="6">
    <location>
        <begin position="257"/>
        <end position="275"/>
    </location>
</feature>
<feature type="transmembrane region" description="Helical" evidence="6">
    <location>
        <begin position="388"/>
        <end position="410"/>
    </location>
</feature>
<feature type="transmembrane region" description="Helical" evidence="6">
    <location>
        <begin position="167"/>
        <end position="188"/>
    </location>
</feature>
<dbReference type="GO" id="GO:0015297">
    <property type="term" value="F:antiporter activity"/>
    <property type="evidence" value="ECO:0007669"/>
    <property type="project" value="InterPro"/>
</dbReference>
<keyword evidence="5 6" id="KW-0472">Membrane</keyword>
<dbReference type="InterPro" id="IPR002528">
    <property type="entry name" value="MATE_fam"/>
</dbReference>
<dbReference type="InterPro" id="IPR050833">
    <property type="entry name" value="Poly_Biosynth_Transport"/>
</dbReference>
<feature type="transmembrane region" description="Helical" evidence="6">
    <location>
        <begin position="140"/>
        <end position="161"/>
    </location>
</feature>
<feature type="transmembrane region" description="Helical" evidence="6">
    <location>
        <begin position="215"/>
        <end position="237"/>
    </location>
</feature>
<feature type="transmembrane region" description="Helical" evidence="6">
    <location>
        <begin position="422"/>
        <end position="442"/>
    </location>
</feature>
<name>A0A7J5L0A0_BACSE</name>
<dbReference type="EMBL" id="WCLP01000081">
    <property type="protein sequence ID" value="KAB5278734.1"/>
    <property type="molecule type" value="Genomic_DNA"/>
</dbReference>
<feature type="transmembrane region" description="Helical" evidence="6">
    <location>
        <begin position="26"/>
        <end position="47"/>
    </location>
</feature>
<gene>
    <name evidence="7" type="ORF">F9962_17860</name>
</gene>
<evidence type="ECO:0000256" key="1">
    <source>
        <dbReference type="ARBA" id="ARBA00004651"/>
    </source>
</evidence>
<protein>
    <recommendedName>
        <fullName evidence="9">Polysaccharide biosynthesis protein</fullName>
    </recommendedName>
</protein>
<feature type="transmembrane region" description="Helical" evidence="6">
    <location>
        <begin position="448"/>
        <end position="469"/>
    </location>
</feature>
<dbReference type="AlphaFoldDB" id="A0A7J5L0A0"/>
<proteinExistence type="predicted"/>
<evidence type="ECO:0000256" key="6">
    <source>
        <dbReference type="SAM" id="Phobius"/>
    </source>
</evidence>
<evidence type="ECO:0000313" key="7">
    <source>
        <dbReference type="EMBL" id="KAB5278734.1"/>
    </source>
</evidence>
<comment type="caution">
    <text evidence="7">The sequence shown here is derived from an EMBL/GenBank/DDBJ whole genome shotgun (WGS) entry which is preliminary data.</text>
</comment>
<evidence type="ECO:0000256" key="2">
    <source>
        <dbReference type="ARBA" id="ARBA00022475"/>
    </source>
</evidence>
<accession>A0A7J5L0A0</accession>
<feature type="transmembrane region" description="Helical" evidence="6">
    <location>
        <begin position="106"/>
        <end position="128"/>
    </location>
</feature>
<dbReference type="GO" id="GO:0042910">
    <property type="term" value="F:xenobiotic transmembrane transporter activity"/>
    <property type="evidence" value="ECO:0007669"/>
    <property type="project" value="InterPro"/>
</dbReference>
<keyword evidence="4 6" id="KW-1133">Transmembrane helix</keyword>
<evidence type="ECO:0000256" key="3">
    <source>
        <dbReference type="ARBA" id="ARBA00022692"/>
    </source>
</evidence>
<evidence type="ECO:0000256" key="5">
    <source>
        <dbReference type="ARBA" id="ARBA00023136"/>
    </source>
</evidence>
<comment type="subcellular location">
    <subcellularLocation>
        <location evidence="1">Cell membrane</location>
        <topology evidence="1">Multi-pass membrane protein</topology>
    </subcellularLocation>
</comment>
<dbReference type="Proteomes" id="UP000440773">
    <property type="component" value="Unassembled WGS sequence"/>
</dbReference>
<dbReference type="PANTHER" id="PTHR30250">
    <property type="entry name" value="PST FAMILY PREDICTED COLANIC ACID TRANSPORTER"/>
    <property type="match status" value="1"/>
</dbReference>
<feature type="transmembrane region" description="Helical" evidence="6">
    <location>
        <begin position="362"/>
        <end position="382"/>
    </location>
</feature>
<feature type="transmembrane region" description="Helical" evidence="6">
    <location>
        <begin position="326"/>
        <end position="350"/>
    </location>
</feature>
<dbReference type="Pfam" id="PF01554">
    <property type="entry name" value="MatE"/>
    <property type="match status" value="2"/>
</dbReference>
<dbReference type="PANTHER" id="PTHR30250:SF26">
    <property type="entry name" value="PSMA PROTEIN"/>
    <property type="match status" value="1"/>
</dbReference>
<feature type="transmembrane region" description="Helical" evidence="6">
    <location>
        <begin position="296"/>
        <end position="320"/>
    </location>
</feature>
<reference evidence="7 8" key="1">
    <citation type="journal article" date="2019" name="Nat. Med.">
        <title>A library of human gut bacterial isolates paired with longitudinal multiomics data enables mechanistic microbiome research.</title>
        <authorList>
            <person name="Poyet M."/>
            <person name="Groussin M."/>
            <person name="Gibbons S.M."/>
            <person name="Avila-Pacheco J."/>
            <person name="Jiang X."/>
            <person name="Kearney S.M."/>
            <person name="Perrotta A.R."/>
            <person name="Berdy B."/>
            <person name="Zhao S."/>
            <person name="Lieberman T.D."/>
            <person name="Swanson P.K."/>
            <person name="Smith M."/>
            <person name="Roesemann S."/>
            <person name="Alexander J.E."/>
            <person name="Rich S.A."/>
            <person name="Livny J."/>
            <person name="Vlamakis H."/>
            <person name="Clish C."/>
            <person name="Bullock K."/>
            <person name="Deik A."/>
            <person name="Scott J."/>
            <person name="Pierce K.A."/>
            <person name="Xavier R.J."/>
            <person name="Alm E.J."/>
        </authorList>
    </citation>
    <scope>NUCLEOTIDE SEQUENCE [LARGE SCALE GENOMIC DNA]</scope>
    <source>
        <strain evidence="7 8">BIOML-A17</strain>
    </source>
</reference>
<sequence length="496" mass="55916">MGITMFISLYTTRIILNSLGASDFGIFNIVGGAIGMLGFLNAAMADATQRFMSYSEGEGNKEKQKKIFNVSFILHLILAIIVGFALIVAGHFFFNGIFNIPTEKEFAAKVIYGSLIISTIFTVMTVPYNAVMNAHENMKYYAVMGFIEAPLKLLVAIVCMYTSSDKLIIYGVLMACIPLIMLTIMRIYCHKHYEECIIAPYTHWNKKLMKEMVSFAGWNLASSIASILTMQGVSIVLNSFWGVLANAAQGIANQLSGQIMVFSRTMLTALNPIIVKNEGANNREKMLEATLAGNKFSYLIMIFFAIPFCIEMPFILKIWLKEPPEYAVLFCRLILLRLSITQLTITFNTAIGATGKNKNSNLMTSIIMIFMLPLTSLLYYWGAPIYTIYVVLIIMVILLFISSIFFMKRLCNLKISQFIEDVIKPCLIVSSITLFIGLLPLWEFEESFLRFIIVSSVCCISFGISFYTIGLNQKEKQLMLSLLNNIIKRNDYIFKK</sequence>